<evidence type="ECO:0000256" key="8">
    <source>
        <dbReference type="ARBA" id="ARBA00022884"/>
    </source>
</evidence>
<dbReference type="AlphaFoldDB" id="A0A8D4LN00"/>
<dbReference type="HAMAP" id="MF_01595">
    <property type="entry name" value="PNPase"/>
    <property type="match status" value="1"/>
</dbReference>
<dbReference type="NCBIfam" id="NF008805">
    <property type="entry name" value="PRK11824.1"/>
    <property type="match status" value="1"/>
</dbReference>
<evidence type="ECO:0000256" key="1">
    <source>
        <dbReference type="ARBA" id="ARBA00004496"/>
    </source>
</evidence>
<evidence type="ECO:0000313" key="10">
    <source>
        <dbReference type="EMBL" id="QDJ14255.1"/>
    </source>
</evidence>
<dbReference type="GO" id="GO:0003723">
    <property type="term" value="F:RNA binding"/>
    <property type="evidence" value="ECO:0007669"/>
    <property type="project" value="UniProtKB-UniRule"/>
</dbReference>
<dbReference type="CDD" id="cd02393">
    <property type="entry name" value="KH-I_PNPase"/>
    <property type="match status" value="1"/>
</dbReference>
<dbReference type="Pfam" id="PF00013">
    <property type="entry name" value="KH_1"/>
    <property type="match status" value="1"/>
</dbReference>
<organism evidence="10 11">
    <name type="scientific">Mergibacter septicus</name>
    <dbReference type="NCBI Taxonomy" id="221402"/>
    <lineage>
        <taxon>Bacteria</taxon>
        <taxon>Pseudomonadati</taxon>
        <taxon>Pseudomonadota</taxon>
        <taxon>Gammaproteobacteria</taxon>
        <taxon>Pasteurellales</taxon>
        <taxon>Pasteurellaceae</taxon>
        <taxon>Mergibacter</taxon>
    </lineage>
</organism>
<dbReference type="FunFam" id="3.30.1370.10:FF:000001">
    <property type="entry name" value="Polyribonucleotide nucleotidyltransferase"/>
    <property type="match status" value="1"/>
</dbReference>
<dbReference type="CDD" id="cd04472">
    <property type="entry name" value="S1_PNPase"/>
    <property type="match status" value="1"/>
</dbReference>
<keyword evidence="11" id="KW-1185">Reference proteome</keyword>
<dbReference type="InterPro" id="IPR012340">
    <property type="entry name" value="NA-bd_OB-fold"/>
</dbReference>
<dbReference type="SUPFAM" id="SSF54211">
    <property type="entry name" value="Ribosomal protein S5 domain 2-like"/>
    <property type="match status" value="2"/>
</dbReference>
<dbReference type="Gene3D" id="2.40.50.140">
    <property type="entry name" value="Nucleic acid-binding proteins"/>
    <property type="match status" value="1"/>
</dbReference>
<evidence type="ECO:0000256" key="6">
    <source>
        <dbReference type="ARBA" id="ARBA00022723"/>
    </source>
</evidence>
<dbReference type="PANTHER" id="PTHR11252">
    <property type="entry name" value="POLYRIBONUCLEOTIDE NUCLEOTIDYLTRANSFERASE"/>
    <property type="match status" value="1"/>
</dbReference>
<dbReference type="InterPro" id="IPR015847">
    <property type="entry name" value="ExoRNase_PH_dom2"/>
</dbReference>
<dbReference type="InterPro" id="IPR015848">
    <property type="entry name" value="PNPase_PH_RNA-bd_bac/org-type"/>
</dbReference>
<comment type="subcellular location">
    <subcellularLocation>
        <location evidence="1 9">Cytoplasm</location>
    </subcellularLocation>
</comment>
<dbReference type="InterPro" id="IPR020568">
    <property type="entry name" value="Ribosomal_Su5_D2-typ_SF"/>
</dbReference>
<evidence type="ECO:0000256" key="2">
    <source>
        <dbReference type="ARBA" id="ARBA00007404"/>
    </source>
</evidence>
<dbReference type="NCBIfam" id="TIGR03591">
    <property type="entry name" value="polynuc_phos"/>
    <property type="match status" value="1"/>
</dbReference>
<evidence type="ECO:0000256" key="4">
    <source>
        <dbReference type="ARBA" id="ARBA00022679"/>
    </source>
</evidence>
<dbReference type="InterPro" id="IPR004087">
    <property type="entry name" value="KH_dom"/>
</dbReference>
<dbReference type="SUPFAM" id="SSF55666">
    <property type="entry name" value="Ribonuclease PH domain 2-like"/>
    <property type="match status" value="2"/>
</dbReference>
<sequence>MNPIVKKFKYGQHTVILETGAIARQATAAVIASMDDTTVLVTVVAKKDVKEGQDFFPLTVNYQERTYAAGRIPGGFFKREGRPSENETLIARLIDRPIRPLFPEGFYNEIQIIATVLSVNPQISPDLVAMIGASAALTLSGVPFNGPIGAARVGFINDQFVLNPTISEQRMSRLDLVVAGTDKAVLMVESEADILTEEQMLSAVVFGHQQQQVVIQAIKEFAEEVGQPRWDWVAPAKNETLINQIKELAESRLGDAYRITEKQARYAEVDAIKADTIATILENNQDETITEGKIIDIIHELESQIVRNRILNGEPRIDGRTVDTVRALDICTGVLPRTHGSALFTRGETQALAVATLGTERDAQILDELTGEYTDHFLFHYNFPPYSVGETGMIGSPKRREIGHGRLAKRGVAAVMPKLSEFPYVVRVVSEITESNGSSSMASVCGASLALMDAGVPIKSAVAGIAMGLVKEEDKFVVLSDILGDEDHLGDMDFKVAGTHSGITALQMDIKIEGITPEIMQIALNQAKSARLHILGVMEKAIAAPRADISDYAPRIHTMKIDPKKIKDVIGKGGAVIRALTEETGTSIDIDDDGTVKIAATDNNAAKSVMSRIEEIVAEIEVDRVYTGKVTRLADFGAFVTVLGNKEGLVHISQIADERVERVADYLTVGQEVSVRVVDIDRQGRIRLTMRDIQPTTTTETK</sequence>
<dbReference type="SMART" id="SM00316">
    <property type="entry name" value="S1"/>
    <property type="match status" value="1"/>
</dbReference>
<keyword evidence="3 9" id="KW-0963">Cytoplasm</keyword>
<dbReference type="PROSITE" id="PS50126">
    <property type="entry name" value="S1"/>
    <property type="match status" value="1"/>
</dbReference>
<dbReference type="InterPro" id="IPR036456">
    <property type="entry name" value="PNPase_PH_RNA-bd_sf"/>
</dbReference>
<dbReference type="FunFam" id="2.40.50.140:FF:000023">
    <property type="entry name" value="Polyribonucleotide nucleotidyltransferase"/>
    <property type="match status" value="1"/>
</dbReference>
<dbReference type="Pfam" id="PF03725">
    <property type="entry name" value="RNase_PH_C"/>
    <property type="match status" value="1"/>
</dbReference>
<dbReference type="SMART" id="SM00322">
    <property type="entry name" value="KH"/>
    <property type="match status" value="1"/>
</dbReference>
<dbReference type="GO" id="GO:0000287">
    <property type="term" value="F:magnesium ion binding"/>
    <property type="evidence" value="ECO:0007669"/>
    <property type="project" value="UniProtKB-UniRule"/>
</dbReference>
<dbReference type="InterPro" id="IPR001247">
    <property type="entry name" value="ExoRNase_PH_dom1"/>
</dbReference>
<evidence type="ECO:0000313" key="11">
    <source>
        <dbReference type="Proteomes" id="UP000955338"/>
    </source>
</evidence>
<dbReference type="InterPro" id="IPR036612">
    <property type="entry name" value="KH_dom_type_1_sf"/>
</dbReference>
<dbReference type="InterPro" id="IPR012162">
    <property type="entry name" value="PNPase"/>
</dbReference>
<feature type="binding site" evidence="9">
    <location>
        <position position="493"/>
    </location>
    <ligand>
        <name>Mg(2+)</name>
        <dbReference type="ChEBI" id="CHEBI:18420"/>
    </ligand>
</feature>
<dbReference type="Gene3D" id="3.30.230.70">
    <property type="entry name" value="GHMP Kinase, N-terminal domain"/>
    <property type="match status" value="2"/>
</dbReference>
<dbReference type="EMBL" id="CP022011">
    <property type="protein sequence ID" value="QDJ14255.1"/>
    <property type="molecule type" value="Genomic_DNA"/>
</dbReference>
<keyword evidence="5 9" id="KW-0548">Nucleotidyltransferase</keyword>
<accession>A0A8D4LN00</accession>
<dbReference type="Pfam" id="PF03726">
    <property type="entry name" value="PNPase"/>
    <property type="match status" value="1"/>
</dbReference>
<evidence type="ECO:0000256" key="5">
    <source>
        <dbReference type="ARBA" id="ARBA00022695"/>
    </source>
</evidence>
<dbReference type="InterPro" id="IPR027408">
    <property type="entry name" value="PNPase/RNase_PH_dom_sf"/>
</dbReference>
<dbReference type="RefSeq" id="WP_261919660.1">
    <property type="nucleotide sequence ID" value="NZ_CP022010.1"/>
</dbReference>
<comment type="similarity">
    <text evidence="2 9">Belongs to the polyribonucleotide nucleotidyltransferase family.</text>
</comment>
<dbReference type="SUPFAM" id="SSF50249">
    <property type="entry name" value="Nucleic acid-binding proteins"/>
    <property type="match status" value="1"/>
</dbReference>
<dbReference type="InterPro" id="IPR036345">
    <property type="entry name" value="ExoRNase_PH_dom2_sf"/>
</dbReference>
<keyword evidence="6 9" id="KW-0479">Metal-binding</keyword>
<reference evidence="10" key="1">
    <citation type="submission" date="2017-06" db="EMBL/GenBank/DDBJ databases">
        <title>Genome sequencing of pathogenic and non-pathogenic strains within Bisgaard taxon 40.</title>
        <authorList>
            <person name="Ladner J.T."/>
            <person name="Lovett S.P."/>
            <person name="Koroleva G."/>
            <person name="Lorch J.M."/>
        </authorList>
    </citation>
    <scope>NUCLEOTIDE SEQUENCE</scope>
    <source>
        <strain evidence="10">27576-1-I1</strain>
    </source>
</reference>
<dbReference type="GO" id="GO:0006396">
    <property type="term" value="P:RNA processing"/>
    <property type="evidence" value="ECO:0007669"/>
    <property type="project" value="InterPro"/>
</dbReference>
<keyword evidence="8 9" id="KW-0694">RNA-binding</keyword>
<dbReference type="PIRSF" id="PIRSF005499">
    <property type="entry name" value="PNPase"/>
    <property type="match status" value="1"/>
</dbReference>
<proteinExistence type="inferred from homology"/>
<comment type="function">
    <text evidence="9">Involved in mRNA degradation. Catalyzes the phosphorolysis of single-stranded polyribonucleotides processively in the 3'- to 5'-direction.</text>
</comment>
<dbReference type="InterPro" id="IPR004088">
    <property type="entry name" value="KH_dom_type_1"/>
</dbReference>
<dbReference type="InterPro" id="IPR003029">
    <property type="entry name" value="S1_domain"/>
</dbReference>
<comment type="subunit">
    <text evidence="9">Component of the RNA degradosome, which is a multiprotein complex involved in RNA processing and mRNA degradation.</text>
</comment>
<keyword evidence="7 9" id="KW-0460">Magnesium</keyword>
<dbReference type="PANTHER" id="PTHR11252:SF0">
    <property type="entry name" value="POLYRIBONUCLEOTIDE NUCLEOTIDYLTRANSFERASE 1, MITOCHONDRIAL"/>
    <property type="match status" value="1"/>
</dbReference>
<dbReference type="Proteomes" id="UP000955338">
    <property type="component" value="Chromosome"/>
</dbReference>
<dbReference type="GO" id="GO:0006402">
    <property type="term" value="P:mRNA catabolic process"/>
    <property type="evidence" value="ECO:0007669"/>
    <property type="project" value="UniProtKB-UniRule"/>
</dbReference>
<dbReference type="CDD" id="cd11364">
    <property type="entry name" value="RNase_PH_PNPase_2"/>
    <property type="match status" value="1"/>
</dbReference>
<gene>
    <name evidence="9 10" type="primary">pnp</name>
    <name evidence="10" type="ORF">CEP48_01955</name>
</gene>
<dbReference type="SUPFAM" id="SSF54791">
    <property type="entry name" value="Eukaryotic type KH-domain (KH-domain type I)"/>
    <property type="match status" value="1"/>
</dbReference>
<dbReference type="SUPFAM" id="SSF46915">
    <property type="entry name" value="Polynucleotide phosphorylase/guanosine pentaphosphate synthase (PNPase/GPSI), domain 3"/>
    <property type="match status" value="1"/>
</dbReference>
<dbReference type="Pfam" id="PF01138">
    <property type="entry name" value="RNase_PH"/>
    <property type="match status" value="2"/>
</dbReference>
<dbReference type="FunFam" id="3.30.230.70:FF:000001">
    <property type="entry name" value="Polyribonucleotide nucleotidyltransferase"/>
    <property type="match status" value="1"/>
</dbReference>
<dbReference type="GO" id="GO:0000175">
    <property type="term" value="F:3'-5'-RNA exonuclease activity"/>
    <property type="evidence" value="ECO:0007669"/>
    <property type="project" value="TreeGrafter"/>
</dbReference>
<dbReference type="Pfam" id="PF00575">
    <property type="entry name" value="S1"/>
    <property type="match status" value="1"/>
</dbReference>
<evidence type="ECO:0000256" key="3">
    <source>
        <dbReference type="ARBA" id="ARBA00022490"/>
    </source>
</evidence>
<protein>
    <recommendedName>
        <fullName evidence="9">Polyribonucleotide nucleotidyltransferase</fullName>
        <ecNumber evidence="9">2.7.7.8</ecNumber>
    </recommendedName>
    <alternativeName>
        <fullName evidence="9">Polynucleotide phosphorylase</fullName>
        <shortName evidence="9">PNPase</shortName>
    </alternativeName>
</protein>
<dbReference type="CDD" id="cd11363">
    <property type="entry name" value="RNase_PH_PNPase_1"/>
    <property type="match status" value="1"/>
</dbReference>
<dbReference type="PROSITE" id="PS50084">
    <property type="entry name" value="KH_TYPE_1"/>
    <property type="match status" value="1"/>
</dbReference>
<evidence type="ECO:0000256" key="7">
    <source>
        <dbReference type="ARBA" id="ARBA00022842"/>
    </source>
</evidence>
<feature type="binding site" evidence="9">
    <location>
        <position position="487"/>
    </location>
    <ligand>
        <name>Mg(2+)</name>
        <dbReference type="ChEBI" id="CHEBI:18420"/>
    </ligand>
</feature>
<comment type="catalytic activity">
    <reaction evidence="9">
        <text>RNA(n+1) + phosphate = RNA(n) + a ribonucleoside 5'-diphosphate</text>
        <dbReference type="Rhea" id="RHEA:22096"/>
        <dbReference type="Rhea" id="RHEA-COMP:14527"/>
        <dbReference type="Rhea" id="RHEA-COMP:17342"/>
        <dbReference type="ChEBI" id="CHEBI:43474"/>
        <dbReference type="ChEBI" id="CHEBI:57930"/>
        <dbReference type="ChEBI" id="CHEBI:140395"/>
        <dbReference type="EC" id="2.7.7.8"/>
    </reaction>
</comment>
<dbReference type="FunFam" id="3.30.230.70:FF:000002">
    <property type="entry name" value="Polyribonucleotide nucleotidyltransferase"/>
    <property type="match status" value="1"/>
</dbReference>
<keyword evidence="4 9" id="KW-0808">Transferase</keyword>
<dbReference type="Gene3D" id="3.30.1370.10">
    <property type="entry name" value="K Homology domain, type 1"/>
    <property type="match status" value="1"/>
</dbReference>
<dbReference type="GO" id="GO:0005829">
    <property type="term" value="C:cytosol"/>
    <property type="evidence" value="ECO:0007669"/>
    <property type="project" value="TreeGrafter"/>
</dbReference>
<dbReference type="GO" id="GO:0004654">
    <property type="term" value="F:polyribonucleotide nucleotidyltransferase activity"/>
    <property type="evidence" value="ECO:0007669"/>
    <property type="project" value="UniProtKB-UniRule"/>
</dbReference>
<comment type="cofactor">
    <cofactor evidence="9">
        <name>Mg(2+)</name>
        <dbReference type="ChEBI" id="CHEBI:18420"/>
    </cofactor>
</comment>
<evidence type="ECO:0000256" key="9">
    <source>
        <dbReference type="HAMAP-Rule" id="MF_01595"/>
    </source>
</evidence>
<name>A0A8D4LN00_9PAST</name>
<dbReference type="EC" id="2.7.7.8" evidence="9"/>